<dbReference type="FunFam" id="3.30.160.60:FF:000125">
    <property type="entry name" value="Putative zinc finger protein 143"/>
    <property type="match status" value="2"/>
</dbReference>
<dbReference type="OrthoDB" id="654211at2759"/>
<gene>
    <name evidence="12" type="ORF">DFH94DRAFT_804162</name>
</gene>
<evidence type="ECO:0000256" key="1">
    <source>
        <dbReference type="ARBA" id="ARBA00004123"/>
    </source>
</evidence>
<feature type="region of interest" description="Disordered" evidence="10">
    <location>
        <begin position="420"/>
        <end position="473"/>
    </location>
</feature>
<dbReference type="InterPro" id="IPR013087">
    <property type="entry name" value="Znf_C2H2_type"/>
</dbReference>
<evidence type="ECO:0000256" key="4">
    <source>
        <dbReference type="ARBA" id="ARBA00022771"/>
    </source>
</evidence>
<feature type="domain" description="C2H2-type" evidence="11">
    <location>
        <begin position="49"/>
        <end position="78"/>
    </location>
</feature>
<dbReference type="Proteomes" id="UP000759537">
    <property type="component" value="Unassembled WGS sequence"/>
</dbReference>
<reference evidence="12" key="1">
    <citation type="submission" date="2019-10" db="EMBL/GenBank/DDBJ databases">
        <authorList>
            <consortium name="DOE Joint Genome Institute"/>
            <person name="Kuo A."/>
            <person name="Miyauchi S."/>
            <person name="Kiss E."/>
            <person name="Drula E."/>
            <person name="Kohler A."/>
            <person name="Sanchez-Garcia M."/>
            <person name="Andreopoulos B."/>
            <person name="Barry K.W."/>
            <person name="Bonito G."/>
            <person name="Buee M."/>
            <person name="Carver A."/>
            <person name="Chen C."/>
            <person name="Cichocki N."/>
            <person name="Clum A."/>
            <person name="Culley D."/>
            <person name="Crous P.W."/>
            <person name="Fauchery L."/>
            <person name="Girlanda M."/>
            <person name="Hayes R."/>
            <person name="Keri Z."/>
            <person name="LaButti K."/>
            <person name="Lipzen A."/>
            <person name="Lombard V."/>
            <person name="Magnuson J."/>
            <person name="Maillard F."/>
            <person name="Morin E."/>
            <person name="Murat C."/>
            <person name="Nolan M."/>
            <person name="Ohm R."/>
            <person name="Pangilinan J."/>
            <person name="Pereira M."/>
            <person name="Perotto S."/>
            <person name="Peter M."/>
            <person name="Riley R."/>
            <person name="Sitrit Y."/>
            <person name="Stielow B."/>
            <person name="Szollosi G."/>
            <person name="Zifcakova L."/>
            <person name="Stursova M."/>
            <person name="Spatafora J.W."/>
            <person name="Tedersoo L."/>
            <person name="Vaario L.-M."/>
            <person name="Yamada A."/>
            <person name="Yan M."/>
            <person name="Wang P."/>
            <person name="Xu J."/>
            <person name="Bruns T."/>
            <person name="Baldrian P."/>
            <person name="Vilgalys R."/>
            <person name="Henrissat B."/>
            <person name="Grigoriev I.V."/>
            <person name="Hibbett D."/>
            <person name="Nagy L.G."/>
            <person name="Martin F.M."/>
        </authorList>
    </citation>
    <scope>NUCLEOTIDE SEQUENCE</scope>
    <source>
        <strain evidence="12">Prilba</strain>
    </source>
</reference>
<protein>
    <recommendedName>
        <fullName evidence="11">C2H2-type domain-containing protein</fullName>
    </recommendedName>
</protein>
<evidence type="ECO:0000256" key="10">
    <source>
        <dbReference type="SAM" id="MobiDB-lite"/>
    </source>
</evidence>
<keyword evidence="13" id="KW-1185">Reference proteome</keyword>
<dbReference type="SMART" id="SM00355">
    <property type="entry name" value="ZnF_C2H2"/>
    <property type="match status" value="2"/>
</dbReference>
<sequence length="564" mass="60821">MASVDTQAPQHEKVISRPYKCPYPLCGRAFSRLEHQTRHIRTHTGEKPFCCSFPACEKRFSRSDELTRHARIHSNDHRPTASGGPRQKNKVSLSLTDGWDDEDIAGVAKKKARSRANSDDEESYARPIHNTSRRSGPSVPLPTDTPPSAFSTLSSIATDALYALEREEALRRAEYEAKHSEILRRVEHAARHAEILQSFGRLSKSAATSPVATPYLPSRSASREYFDPEVDDDSTMRSRRRASGGWVHDLSPHSYGTGYSVDGEPRRCTPGNWTSHSQSTSSHPTMFIPSDDSPSPRSTDEELPTPPAQLSAAARSSGAYMTPSTSPFLGGLSTLNIHSTQPSRAPSPIMLPPPATRPGSPGDDVHRRRNVPDSPPISFSVGRKRRSSSDYEPHSAPAFQPTFPHQRGFPVNVIHPASHTHSALSSPYGFTTPALSSGPSSSGSSPSSHPHSRAPSPPHAHPSYHSQSHHVHSSPYLAHSVRVAFGMTPIHTTAPLPQVHAHVPSGIAGASMPSSRAGSPPIKLAPLRVPSPSALGDERGGKSPKMSGVALPGFSEVEAATRAL</sequence>
<feature type="region of interest" description="Disordered" evidence="10">
    <location>
        <begin position="108"/>
        <end position="149"/>
    </location>
</feature>
<keyword evidence="3" id="KW-0677">Repeat</keyword>
<evidence type="ECO:0000256" key="9">
    <source>
        <dbReference type="PROSITE-ProRule" id="PRU00042"/>
    </source>
</evidence>
<dbReference type="GO" id="GO:0000981">
    <property type="term" value="F:DNA-binding transcription factor activity, RNA polymerase II-specific"/>
    <property type="evidence" value="ECO:0007669"/>
    <property type="project" value="UniProtKB-ARBA"/>
</dbReference>
<feature type="region of interest" description="Disordered" evidence="10">
    <location>
        <begin position="509"/>
        <end position="549"/>
    </location>
</feature>
<dbReference type="InterPro" id="IPR051007">
    <property type="entry name" value="creA/MIG_C2H2-ZnF"/>
</dbReference>
<keyword evidence="6" id="KW-0805">Transcription regulation</keyword>
<feature type="compositionally biased region" description="Low complexity" evidence="10">
    <location>
        <begin position="274"/>
        <end position="297"/>
    </location>
</feature>
<dbReference type="GO" id="GO:0008270">
    <property type="term" value="F:zinc ion binding"/>
    <property type="evidence" value="ECO:0007669"/>
    <property type="project" value="UniProtKB-KW"/>
</dbReference>
<evidence type="ECO:0000256" key="7">
    <source>
        <dbReference type="ARBA" id="ARBA00023163"/>
    </source>
</evidence>
<organism evidence="12 13">
    <name type="scientific">Russula ochroleuca</name>
    <dbReference type="NCBI Taxonomy" id="152965"/>
    <lineage>
        <taxon>Eukaryota</taxon>
        <taxon>Fungi</taxon>
        <taxon>Dikarya</taxon>
        <taxon>Basidiomycota</taxon>
        <taxon>Agaricomycotina</taxon>
        <taxon>Agaricomycetes</taxon>
        <taxon>Russulales</taxon>
        <taxon>Russulaceae</taxon>
        <taxon>Russula</taxon>
    </lineage>
</organism>
<evidence type="ECO:0000259" key="11">
    <source>
        <dbReference type="PROSITE" id="PS50157"/>
    </source>
</evidence>
<evidence type="ECO:0000313" key="13">
    <source>
        <dbReference type="Proteomes" id="UP000759537"/>
    </source>
</evidence>
<dbReference type="SUPFAM" id="SSF57667">
    <property type="entry name" value="beta-beta-alpha zinc fingers"/>
    <property type="match status" value="1"/>
</dbReference>
<dbReference type="GO" id="GO:0000978">
    <property type="term" value="F:RNA polymerase II cis-regulatory region sequence-specific DNA binding"/>
    <property type="evidence" value="ECO:0007669"/>
    <property type="project" value="TreeGrafter"/>
</dbReference>
<evidence type="ECO:0000256" key="8">
    <source>
        <dbReference type="ARBA" id="ARBA00023242"/>
    </source>
</evidence>
<evidence type="ECO:0000256" key="5">
    <source>
        <dbReference type="ARBA" id="ARBA00022833"/>
    </source>
</evidence>
<keyword evidence="8" id="KW-0539">Nucleus</keyword>
<proteinExistence type="predicted"/>
<dbReference type="Pfam" id="PF00096">
    <property type="entry name" value="zf-C2H2"/>
    <property type="match status" value="2"/>
</dbReference>
<feature type="compositionally biased region" description="Polar residues" evidence="10">
    <location>
        <begin position="322"/>
        <end position="344"/>
    </location>
</feature>
<dbReference type="PROSITE" id="PS50157">
    <property type="entry name" value="ZINC_FINGER_C2H2_2"/>
    <property type="match status" value="2"/>
</dbReference>
<feature type="region of interest" description="Disordered" evidence="10">
    <location>
        <begin position="223"/>
        <end position="404"/>
    </location>
</feature>
<dbReference type="PANTHER" id="PTHR47428:SF2">
    <property type="entry name" value="ZINC FINGER PROTEIN RSV1"/>
    <property type="match status" value="1"/>
</dbReference>
<dbReference type="InterPro" id="IPR036236">
    <property type="entry name" value="Znf_C2H2_sf"/>
</dbReference>
<feature type="compositionally biased region" description="Polar residues" evidence="10">
    <location>
        <begin position="420"/>
        <end position="435"/>
    </location>
</feature>
<comment type="subcellular location">
    <subcellularLocation>
        <location evidence="1">Nucleus</location>
    </subcellularLocation>
</comment>
<feature type="domain" description="C2H2-type" evidence="11">
    <location>
        <begin position="19"/>
        <end position="48"/>
    </location>
</feature>
<feature type="compositionally biased region" description="Low complexity" evidence="10">
    <location>
        <begin position="436"/>
        <end position="449"/>
    </location>
</feature>
<comment type="caution">
    <text evidence="12">The sequence shown here is derived from an EMBL/GenBank/DDBJ whole genome shotgun (WGS) entry which is preliminary data.</text>
</comment>
<reference evidence="12" key="2">
    <citation type="journal article" date="2020" name="Nat. Commun.">
        <title>Large-scale genome sequencing of mycorrhizal fungi provides insights into the early evolution of symbiotic traits.</title>
        <authorList>
            <person name="Miyauchi S."/>
            <person name="Kiss E."/>
            <person name="Kuo A."/>
            <person name="Drula E."/>
            <person name="Kohler A."/>
            <person name="Sanchez-Garcia M."/>
            <person name="Morin E."/>
            <person name="Andreopoulos B."/>
            <person name="Barry K.W."/>
            <person name="Bonito G."/>
            <person name="Buee M."/>
            <person name="Carver A."/>
            <person name="Chen C."/>
            <person name="Cichocki N."/>
            <person name="Clum A."/>
            <person name="Culley D."/>
            <person name="Crous P.W."/>
            <person name="Fauchery L."/>
            <person name="Girlanda M."/>
            <person name="Hayes R.D."/>
            <person name="Keri Z."/>
            <person name="LaButti K."/>
            <person name="Lipzen A."/>
            <person name="Lombard V."/>
            <person name="Magnuson J."/>
            <person name="Maillard F."/>
            <person name="Murat C."/>
            <person name="Nolan M."/>
            <person name="Ohm R.A."/>
            <person name="Pangilinan J."/>
            <person name="Pereira M.F."/>
            <person name="Perotto S."/>
            <person name="Peter M."/>
            <person name="Pfister S."/>
            <person name="Riley R."/>
            <person name="Sitrit Y."/>
            <person name="Stielow J.B."/>
            <person name="Szollosi G."/>
            <person name="Zifcakova L."/>
            <person name="Stursova M."/>
            <person name="Spatafora J.W."/>
            <person name="Tedersoo L."/>
            <person name="Vaario L.M."/>
            <person name="Yamada A."/>
            <person name="Yan M."/>
            <person name="Wang P."/>
            <person name="Xu J."/>
            <person name="Bruns T."/>
            <person name="Baldrian P."/>
            <person name="Vilgalys R."/>
            <person name="Dunand C."/>
            <person name="Henrissat B."/>
            <person name="Grigoriev I.V."/>
            <person name="Hibbett D."/>
            <person name="Nagy L.G."/>
            <person name="Martin F.M."/>
        </authorList>
    </citation>
    <scope>NUCLEOTIDE SEQUENCE</scope>
    <source>
        <strain evidence="12">Prilba</strain>
    </source>
</reference>
<accession>A0A9P5MSH7</accession>
<keyword evidence="2" id="KW-0479">Metal-binding</keyword>
<feature type="region of interest" description="Disordered" evidence="10">
    <location>
        <begin position="71"/>
        <end position="95"/>
    </location>
</feature>
<dbReference type="GO" id="GO:0000433">
    <property type="term" value="P:carbon catabolite repression of transcription from RNA polymerase II promoter by glucose"/>
    <property type="evidence" value="ECO:0007669"/>
    <property type="project" value="TreeGrafter"/>
</dbReference>
<dbReference type="EMBL" id="WHVB01000014">
    <property type="protein sequence ID" value="KAF8476741.1"/>
    <property type="molecule type" value="Genomic_DNA"/>
</dbReference>
<name>A0A9P5MSH7_9AGAM</name>
<evidence type="ECO:0000256" key="2">
    <source>
        <dbReference type="ARBA" id="ARBA00022723"/>
    </source>
</evidence>
<dbReference type="AlphaFoldDB" id="A0A9P5MSH7"/>
<evidence type="ECO:0000256" key="6">
    <source>
        <dbReference type="ARBA" id="ARBA00023015"/>
    </source>
</evidence>
<keyword evidence="4 9" id="KW-0863">Zinc-finger</keyword>
<keyword evidence="7" id="KW-0804">Transcription</keyword>
<dbReference type="PROSITE" id="PS00028">
    <property type="entry name" value="ZINC_FINGER_C2H2_1"/>
    <property type="match status" value="2"/>
</dbReference>
<dbReference type="GO" id="GO:0005634">
    <property type="term" value="C:nucleus"/>
    <property type="evidence" value="ECO:0007669"/>
    <property type="project" value="UniProtKB-SubCell"/>
</dbReference>
<dbReference type="PANTHER" id="PTHR47428">
    <property type="entry name" value="REGULATORY PROTEIN MIG1-RELATED"/>
    <property type="match status" value="1"/>
</dbReference>
<evidence type="ECO:0000256" key="3">
    <source>
        <dbReference type="ARBA" id="ARBA00022737"/>
    </source>
</evidence>
<dbReference type="GO" id="GO:0005737">
    <property type="term" value="C:cytoplasm"/>
    <property type="evidence" value="ECO:0007669"/>
    <property type="project" value="TreeGrafter"/>
</dbReference>
<keyword evidence="5" id="KW-0862">Zinc</keyword>
<evidence type="ECO:0000313" key="12">
    <source>
        <dbReference type="EMBL" id="KAF8476741.1"/>
    </source>
</evidence>
<dbReference type="Gene3D" id="3.30.160.60">
    <property type="entry name" value="Classic Zinc Finger"/>
    <property type="match status" value="2"/>
</dbReference>